<gene>
    <name evidence="2" type="ORF">OO016_01600</name>
</gene>
<organism evidence="2 3">
    <name type="scientific">Lentiprolixibacter aurantiacus</name>
    <dbReference type="NCBI Taxonomy" id="2993939"/>
    <lineage>
        <taxon>Bacteria</taxon>
        <taxon>Pseudomonadati</taxon>
        <taxon>Bacteroidota</taxon>
        <taxon>Flavobacteriia</taxon>
        <taxon>Flavobacteriales</taxon>
        <taxon>Flavobacteriaceae</taxon>
        <taxon>Lentiprolixibacter</taxon>
    </lineage>
</organism>
<evidence type="ECO:0000259" key="1">
    <source>
        <dbReference type="PROSITE" id="PS51184"/>
    </source>
</evidence>
<comment type="caution">
    <text evidence="2">The sequence shown here is derived from an EMBL/GenBank/DDBJ whole genome shotgun (WGS) entry which is preliminary data.</text>
</comment>
<reference evidence="2" key="1">
    <citation type="submission" date="2022-11" db="EMBL/GenBank/DDBJ databases">
        <title>The characterization of three novel Bacteroidetes species and genomic analysis of their roles in tidal elemental geochemical cycles.</title>
        <authorList>
            <person name="Ma K.-J."/>
        </authorList>
    </citation>
    <scope>NUCLEOTIDE SEQUENCE</scope>
    <source>
        <strain evidence="2">M415</strain>
    </source>
</reference>
<evidence type="ECO:0000313" key="2">
    <source>
        <dbReference type="EMBL" id="MCX2718284.1"/>
    </source>
</evidence>
<keyword evidence="3" id="KW-1185">Reference proteome</keyword>
<dbReference type="InterPro" id="IPR003347">
    <property type="entry name" value="JmjC_dom"/>
</dbReference>
<dbReference type="PANTHER" id="PTHR12461:SF105">
    <property type="entry name" value="HYPOXIA-INDUCIBLE FACTOR 1-ALPHA INHIBITOR"/>
    <property type="match status" value="1"/>
</dbReference>
<dbReference type="EMBL" id="JAPFQP010000001">
    <property type="protein sequence ID" value="MCX2718284.1"/>
    <property type="molecule type" value="Genomic_DNA"/>
</dbReference>
<dbReference type="Proteomes" id="UP001207116">
    <property type="component" value="Unassembled WGS sequence"/>
</dbReference>
<dbReference type="Pfam" id="PF13621">
    <property type="entry name" value="Cupin_8"/>
    <property type="match status" value="1"/>
</dbReference>
<dbReference type="AlphaFoldDB" id="A0AAE3MK01"/>
<sequence length="294" mass="35116">MSVNLQDIPRRKNLTPEAFQKEFFRPQKPVVLEGLMANWPAYSKWNLDYMRRVAGDKDVPLYDDRPVQHEDGFNEPHARMKMADYIDLLKRGPTRYRIFLWNILKEVPDLQKDFDFPELGIKLMKGLPMLFFGGEDSYTFMHYDIDLANIFHFHFDGEKECILFPQTENRLLYKIPHSLITHESIDFSNPDYRLWPALKHVNGYKTSLNHGDAVYIPEGYWHYMRYITPGISMSLRGIPRNPRNLCKAIYNIAVMRYFDNAMRRLKGQKWIDWKNEQAISKTDRYLREFYRKSA</sequence>
<accession>A0AAE3MK01</accession>
<dbReference type="SUPFAM" id="SSF51197">
    <property type="entry name" value="Clavaminate synthase-like"/>
    <property type="match status" value="1"/>
</dbReference>
<dbReference type="PROSITE" id="PS51184">
    <property type="entry name" value="JMJC"/>
    <property type="match status" value="1"/>
</dbReference>
<feature type="domain" description="JmjC" evidence="1">
    <location>
        <begin position="105"/>
        <end position="254"/>
    </location>
</feature>
<dbReference type="SMART" id="SM00558">
    <property type="entry name" value="JmjC"/>
    <property type="match status" value="1"/>
</dbReference>
<dbReference type="Gene3D" id="2.60.120.650">
    <property type="entry name" value="Cupin"/>
    <property type="match status" value="1"/>
</dbReference>
<proteinExistence type="predicted"/>
<dbReference type="InterPro" id="IPR041667">
    <property type="entry name" value="Cupin_8"/>
</dbReference>
<evidence type="ECO:0000313" key="3">
    <source>
        <dbReference type="Proteomes" id="UP001207116"/>
    </source>
</evidence>
<dbReference type="RefSeq" id="WP_266011915.1">
    <property type="nucleotide sequence ID" value="NZ_JAPFQP010000001.1"/>
</dbReference>
<protein>
    <submittedName>
        <fullName evidence="2">Cupin-like domain-containing protein</fullName>
    </submittedName>
</protein>
<name>A0AAE3MK01_9FLAO</name>
<dbReference type="PANTHER" id="PTHR12461">
    <property type="entry name" value="HYPOXIA-INDUCIBLE FACTOR 1 ALPHA INHIBITOR-RELATED"/>
    <property type="match status" value="1"/>
</dbReference>